<comment type="caution">
    <text evidence="3">The sequence shown here is derived from an EMBL/GenBank/DDBJ whole genome shotgun (WGS) entry which is preliminary data.</text>
</comment>
<gene>
    <name evidence="3" type="ORF">PQU92_05040</name>
</gene>
<feature type="domain" description="Lipid/polyisoprenoid-binding YceI-like" evidence="2">
    <location>
        <begin position="51"/>
        <end position="225"/>
    </location>
</feature>
<evidence type="ECO:0000256" key="1">
    <source>
        <dbReference type="SAM" id="SignalP"/>
    </source>
</evidence>
<dbReference type="InterPro" id="IPR036761">
    <property type="entry name" value="TTHA0802/YceI-like_sf"/>
</dbReference>
<dbReference type="RefSeq" id="WP_272747116.1">
    <property type="nucleotide sequence ID" value="NZ_JAQQKX010000003.1"/>
</dbReference>
<proteinExistence type="predicted"/>
<keyword evidence="4" id="KW-1185">Reference proteome</keyword>
<dbReference type="PROSITE" id="PS51257">
    <property type="entry name" value="PROKAR_LIPOPROTEIN"/>
    <property type="match status" value="1"/>
</dbReference>
<evidence type="ECO:0000259" key="2">
    <source>
        <dbReference type="SMART" id="SM00867"/>
    </source>
</evidence>
<dbReference type="Proteomes" id="UP001214854">
    <property type="component" value="Unassembled WGS sequence"/>
</dbReference>
<dbReference type="Gene3D" id="2.40.128.110">
    <property type="entry name" value="Lipid/polyisoprenoid-binding, YceI-like"/>
    <property type="match status" value="1"/>
</dbReference>
<keyword evidence="1" id="KW-0732">Signal</keyword>
<evidence type="ECO:0000313" key="3">
    <source>
        <dbReference type="EMBL" id="MDC7682629.1"/>
    </source>
</evidence>
<dbReference type="SUPFAM" id="SSF101874">
    <property type="entry name" value="YceI-like"/>
    <property type="match status" value="1"/>
</dbReference>
<dbReference type="PANTHER" id="PTHR34406">
    <property type="entry name" value="PROTEIN YCEI"/>
    <property type="match status" value="1"/>
</dbReference>
<sequence length="233" mass="24290">MRLLPFTFGLLAVAGGLSGLAACSPKPAEKPPVAAPEAPQAVAPKDFPAGEYKLDKSHASLTFTVNHTGFSTYTAGFDAFDAQLTIDPKAPEAAKLTASVEVKSLDLPTPPTGFHDSLMGAQWFDAAKYPQMTFVSTRVEKTGDYTAKIYGDLTLHGVTKPVMLEATLNGGYAGFAPYDPAARVGFSAKGTIKRSDFGISYGIPAPGTVMGVGDSVGIAIEAEFSGPPLKAEK</sequence>
<feature type="signal peptide" evidence="1">
    <location>
        <begin position="1"/>
        <end position="21"/>
    </location>
</feature>
<dbReference type="EMBL" id="JAQQKX010000003">
    <property type="protein sequence ID" value="MDC7682629.1"/>
    <property type="molecule type" value="Genomic_DNA"/>
</dbReference>
<reference evidence="3 4" key="1">
    <citation type="submission" date="2023-01" db="EMBL/GenBank/DDBJ databases">
        <title>Novel species of the genus Asticcacaulis isolated from rivers.</title>
        <authorList>
            <person name="Lu H."/>
        </authorList>
    </citation>
    <scope>NUCLEOTIDE SEQUENCE [LARGE SCALE GENOMIC DNA]</scope>
    <source>
        <strain evidence="3 4">BYS171W</strain>
    </source>
</reference>
<dbReference type="SMART" id="SM00867">
    <property type="entry name" value="YceI"/>
    <property type="match status" value="1"/>
</dbReference>
<name>A0ABT5HRM2_9CAUL</name>
<organism evidence="3 4">
    <name type="scientific">Asticcacaulis aquaticus</name>
    <dbReference type="NCBI Taxonomy" id="2984212"/>
    <lineage>
        <taxon>Bacteria</taxon>
        <taxon>Pseudomonadati</taxon>
        <taxon>Pseudomonadota</taxon>
        <taxon>Alphaproteobacteria</taxon>
        <taxon>Caulobacterales</taxon>
        <taxon>Caulobacteraceae</taxon>
        <taxon>Asticcacaulis</taxon>
    </lineage>
</organism>
<evidence type="ECO:0000313" key="4">
    <source>
        <dbReference type="Proteomes" id="UP001214854"/>
    </source>
</evidence>
<dbReference type="Pfam" id="PF04264">
    <property type="entry name" value="YceI"/>
    <property type="match status" value="1"/>
</dbReference>
<dbReference type="InterPro" id="IPR007372">
    <property type="entry name" value="Lipid/polyisoprenoid-bd_YceI"/>
</dbReference>
<protein>
    <submittedName>
        <fullName evidence="3">YceI family protein</fullName>
    </submittedName>
</protein>
<feature type="chain" id="PRO_5045604115" evidence="1">
    <location>
        <begin position="22"/>
        <end position="233"/>
    </location>
</feature>
<dbReference type="PANTHER" id="PTHR34406:SF1">
    <property type="entry name" value="PROTEIN YCEI"/>
    <property type="match status" value="1"/>
</dbReference>
<accession>A0ABT5HRM2</accession>